<feature type="transmembrane region" description="Helical" evidence="1">
    <location>
        <begin position="5"/>
        <end position="23"/>
    </location>
</feature>
<keyword evidence="3" id="KW-1185">Reference proteome</keyword>
<feature type="transmembrane region" description="Helical" evidence="1">
    <location>
        <begin position="35"/>
        <end position="58"/>
    </location>
</feature>
<sequence>MITKWLTVNFLTIFIIVLWSNLQGYDSNSILLSKIFAQVAFILLLINLNMYFVFLIIRKSNRRDIKIRLAKISIRMMKYHVAIAVTATLLVLLHSGIMVYAYYENLMKGKTISGIILIAILSILLLSGFLRRRKATGKRRKFHYKMAFLFFGFLFLHIFL</sequence>
<proteinExistence type="predicted"/>
<evidence type="ECO:0000313" key="3">
    <source>
        <dbReference type="Proteomes" id="UP000769780"/>
    </source>
</evidence>
<name>A0ABS7K090_9BACI</name>
<keyword evidence="1" id="KW-1133">Transmembrane helix</keyword>
<dbReference type="RefSeq" id="WP_221870766.1">
    <property type="nucleotide sequence ID" value="NZ_JACWFH010000005.1"/>
</dbReference>
<evidence type="ECO:0000313" key="2">
    <source>
        <dbReference type="EMBL" id="MBY0095636.1"/>
    </source>
</evidence>
<dbReference type="Proteomes" id="UP000769780">
    <property type="component" value="Unassembled WGS sequence"/>
</dbReference>
<accession>A0ABS7K090</accession>
<reference evidence="2 3" key="1">
    <citation type="submission" date="2020-07" db="EMBL/GenBank/DDBJ databases">
        <title>Fungal Genomes of the International Space Station.</title>
        <authorList>
            <person name="Seuylemezian A."/>
            <person name="Singh N.K."/>
            <person name="Wood J."/>
            <person name="Venkateswaran K."/>
        </authorList>
    </citation>
    <scope>NUCLEOTIDE SEQUENCE [LARGE SCALE GENOMIC DNA]</scope>
    <source>
        <strain evidence="2 3">PL-B2</strain>
    </source>
</reference>
<evidence type="ECO:0008006" key="4">
    <source>
        <dbReference type="Google" id="ProtNLM"/>
    </source>
</evidence>
<dbReference type="EMBL" id="JACWFH010000005">
    <property type="protein sequence ID" value="MBY0095636.1"/>
    <property type="molecule type" value="Genomic_DNA"/>
</dbReference>
<evidence type="ECO:0000256" key="1">
    <source>
        <dbReference type="SAM" id="Phobius"/>
    </source>
</evidence>
<keyword evidence="1" id="KW-0472">Membrane</keyword>
<protein>
    <recommendedName>
        <fullName evidence="4">Ferric oxidoreductase domain-containing protein</fullName>
    </recommendedName>
</protein>
<feature type="transmembrane region" description="Helical" evidence="1">
    <location>
        <begin position="109"/>
        <end position="130"/>
    </location>
</feature>
<gene>
    <name evidence="2" type="ORF">H0185_02215</name>
</gene>
<comment type="caution">
    <text evidence="2">The sequence shown here is derived from an EMBL/GenBank/DDBJ whole genome shotgun (WGS) entry which is preliminary data.</text>
</comment>
<feature type="transmembrane region" description="Helical" evidence="1">
    <location>
        <begin position="142"/>
        <end position="159"/>
    </location>
</feature>
<feature type="transmembrane region" description="Helical" evidence="1">
    <location>
        <begin position="79"/>
        <end position="103"/>
    </location>
</feature>
<organism evidence="2 3">
    <name type="scientific">Mesobacillus maritimus</name>
    <dbReference type="NCBI Taxonomy" id="1643336"/>
    <lineage>
        <taxon>Bacteria</taxon>
        <taxon>Bacillati</taxon>
        <taxon>Bacillota</taxon>
        <taxon>Bacilli</taxon>
        <taxon>Bacillales</taxon>
        <taxon>Bacillaceae</taxon>
        <taxon>Mesobacillus</taxon>
    </lineage>
</organism>
<keyword evidence="1" id="KW-0812">Transmembrane</keyword>